<dbReference type="Gene3D" id="3.30.200.20">
    <property type="entry name" value="Phosphorylase Kinase, domain 1"/>
    <property type="match status" value="1"/>
</dbReference>
<keyword evidence="8" id="KW-1185">Reference proteome</keyword>
<dbReference type="GO" id="GO:0005524">
    <property type="term" value="F:ATP binding"/>
    <property type="evidence" value="ECO:0007669"/>
    <property type="project" value="UniProtKB-KW"/>
</dbReference>
<evidence type="ECO:0000313" key="7">
    <source>
        <dbReference type="EMBL" id="RXH83028.1"/>
    </source>
</evidence>
<keyword evidence="6" id="KW-0472">Membrane</keyword>
<dbReference type="PANTHER" id="PTHR27002">
    <property type="entry name" value="RECEPTOR-LIKE SERINE/THREONINE-PROTEIN KINASE SD1-8"/>
    <property type="match status" value="1"/>
</dbReference>
<sequence>MSSIVFLLANEGARLPWPEQPGFFMERCSTDLDTRTRGEQSHTQNEISPTVEVCIQKLLEDRPAISSVLLMLSNEEPTLPQPKEPGLFVKGSSMGIDPLMGEGRSHTRNTITLSTMKDKRVVLISVISAVSVLLFLGFTCFLRLIIRKKRRKKSGSTSPKDLELPLFDFEEIATATNNFSFRNKLGEGGFGPVYKNCKSGAK</sequence>
<dbReference type="GO" id="GO:0005886">
    <property type="term" value="C:plasma membrane"/>
    <property type="evidence" value="ECO:0007669"/>
    <property type="project" value="TreeGrafter"/>
</dbReference>
<organism evidence="7 8">
    <name type="scientific">Malus domestica</name>
    <name type="common">Apple</name>
    <name type="synonym">Pyrus malus</name>
    <dbReference type="NCBI Taxonomy" id="3750"/>
    <lineage>
        <taxon>Eukaryota</taxon>
        <taxon>Viridiplantae</taxon>
        <taxon>Streptophyta</taxon>
        <taxon>Embryophyta</taxon>
        <taxon>Tracheophyta</taxon>
        <taxon>Spermatophyta</taxon>
        <taxon>Magnoliopsida</taxon>
        <taxon>eudicotyledons</taxon>
        <taxon>Gunneridae</taxon>
        <taxon>Pentapetalae</taxon>
        <taxon>rosids</taxon>
        <taxon>fabids</taxon>
        <taxon>Rosales</taxon>
        <taxon>Rosaceae</taxon>
        <taxon>Amygdaloideae</taxon>
        <taxon>Maleae</taxon>
        <taxon>Malus</taxon>
    </lineage>
</organism>
<reference evidence="7 8" key="1">
    <citation type="submission" date="2018-10" db="EMBL/GenBank/DDBJ databases">
        <title>A high-quality apple genome assembly.</title>
        <authorList>
            <person name="Hu J."/>
        </authorList>
    </citation>
    <scope>NUCLEOTIDE SEQUENCE [LARGE SCALE GENOMIC DNA]</scope>
    <source>
        <strain evidence="8">cv. HFTH1</strain>
        <tissue evidence="7">Young leaf</tissue>
    </source>
</reference>
<evidence type="ECO:0000256" key="6">
    <source>
        <dbReference type="SAM" id="Phobius"/>
    </source>
</evidence>
<dbReference type="AlphaFoldDB" id="A0A498IHD4"/>
<dbReference type="GO" id="GO:0004674">
    <property type="term" value="F:protein serine/threonine kinase activity"/>
    <property type="evidence" value="ECO:0007669"/>
    <property type="project" value="UniProtKB-KW"/>
</dbReference>
<evidence type="ECO:0000256" key="5">
    <source>
        <dbReference type="ARBA" id="ARBA00022840"/>
    </source>
</evidence>
<dbReference type="SUPFAM" id="SSF56112">
    <property type="entry name" value="Protein kinase-like (PK-like)"/>
    <property type="match status" value="1"/>
</dbReference>
<keyword evidence="6" id="KW-1133">Transmembrane helix</keyword>
<dbReference type="EMBL" id="RDQH01000337">
    <property type="protein sequence ID" value="RXH83028.1"/>
    <property type="molecule type" value="Genomic_DNA"/>
</dbReference>
<gene>
    <name evidence="7" type="ORF">DVH24_003526</name>
</gene>
<proteinExistence type="predicted"/>
<protein>
    <recommendedName>
        <fullName evidence="9">S-locus receptor kinase C-terminal domain-containing protein</fullName>
    </recommendedName>
</protein>
<keyword evidence="5" id="KW-0067">ATP-binding</keyword>
<keyword evidence="2" id="KW-0808">Transferase</keyword>
<keyword evidence="3" id="KW-0547">Nucleotide-binding</keyword>
<evidence type="ECO:0000256" key="1">
    <source>
        <dbReference type="ARBA" id="ARBA00022527"/>
    </source>
</evidence>
<dbReference type="PANTHER" id="PTHR27002:SF181">
    <property type="entry name" value="RECEPTOR-LIKE SERINE_THREONINE-PROTEIN KINASE"/>
    <property type="match status" value="1"/>
</dbReference>
<dbReference type="Proteomes" id="UP000290289">
    <property type="component" value="Chromosome 11"/>
</dbReference>
<evidence type="ECO:0008006" key="9">
    <source>
        <dbReference type="Google" id="ProtNLM"/>
    </source>
</evidence>
<evidence type="ECO:0000256" key="2">
    <source>
        <dbReference type="ARBA" id="ARBA00022679"/>
    </source>
</evidence>
<keyword evidence="4" id="KW-0418">Kinase</keyword>
<name>A0A498IHD4_MALDO</name>
<evidence type="ECO:0000313" key="8">
    <source>
        <dbReference type="Proteomes" id="UP000290289"/>
    </source>
</evidence>
<evidence type="ECO:0000256" key="4">
    <source>
        <dbReference type="ARBA" id="ARBA00022777"/>
    </source>
</evidence>
<feature type="transmembrane region" description="Helical" evidence="6">
    <location>
        <begin position="121"/>
        <end position="146"/>
    </location>
</feature>
<accession>A0A498IHD4</accession>
<keyword evidence="6" id="KW-0812">Transmembrane</keyword>
<keyword evidence="1" id="KW-0723">Serine/threonine-protein kinase</keyword>
<dbReference type="InterPro" id="IPR011009">
    <property type="entry name" value="Kinase-like_dom_sf"/>
</dbReference>
<comment type="caution">
    <text evidence="7">The sequence shown here is derived from an EMBL/GenBank/DDBJ whole genome shotgun (WGS) entry which is preliminary data.</text>
</comment>
<evidence type="ECO:0000256" key="3">
    <source>
        <dbReference type="ARBA" id="ARBA00022741"/>
    </source>
</evidence>